<dbReference type="PANTHER" id="PTHR43284:SF1">
    <property type="entry name" value="ASPARAGINE SYNTHETASE"/>
    <property type="match status" value="1"/>
</dbReference>
<evidence type="ECO:0000256" key="2">
    <source>
        <dbReference type="ARBA" id="ARBA00005752"/>
    </source>
</evidence>
<dbReference type="PANTHER" id="PTHR43284">
    <property type="entry name" value="ASPARAGINE SYNTHETASE (GLUTAMINE-HYDROLYZING)"/>
    <property type="match status" value="1"/>
</dbReference>
<evidence type="ECO:0000259" key="7">
    <source>
        <dbReference type="Pfam" id="PF00733"/>
    </source>
</evidence>
<evidence type="ECO:0000259" key="8">
    <source>
        <dbReference type="Pfam" id="PF13537"/>
    </source>
</evidence>
<comment type="pathway">
    <text evidence="1">Amino-acid biosynthesis; L-asparagine biosynthesis; L-asparagine from L-aspartate (L-Gln route): step 1/1.</text>
</comment>
<comment type="similarity">
    <text evidence="2">Belongs to the asparagine synthetase family.</text>
</comment>
<reference evidence="10" key="1">
    <citation type="journal article" date="2019" name="Int. J. Syst. Evol. Microbiol.">
        <title>The Global Catalogue of Microorganisms (GCM) 10K type strain sequencing project: providing services to taxonomists for standard genome sequencing and annotation.</title>
        <authorList>
            <consortium name="The Broad Institute Genomics Platform"/>
            <consortium name="The Broad Institute Genome Sequencing Center for Infectious Disease"/>
            <person name="Wu L."/>
            <person name="Ma J."/>
        </authorList>
    </citation>
    <scope>NUCLEOTIDE SEQUENCE [LARGE SCALE GENOMIC DNA]</scope>
    <source>
        <strain evidence="10">CGMCC 1.16275</strain>
    </source>
</reference>
<dbReference type="CDD" id="cd01991">
    <property type="entry name" value="Asn_synthase_B_C"/>
    <property type="match status" value="1"/>
</dbReference>
<dbReference type="InterPro" id="IPR006426">
    <property type="entry name" value="Asn_synth_AEB"/>
</dbReference>
<comment type="catalytic activity">
    <reaction evidence="6">
        <text>L-aspartate + L-glutamine + ATP + H2O = L-asparagine + L-glutamate + AMP + diphosphate + H(+)</text>
        <dbReference type="Rhea" id="RHEA:12228"/>
        <dbReference type="ChEBI" id="CHEBI:15377"/>
        <dbReference type="ChEBI" id="CHEBI:15378"/>
        <dbReference type="ChEBI" id="CHEBI:29985"/>
        <dbReference type="ChEBI" id="CHEBI:29991"/>
        <dbReference type="ChEBI" id="CHEBI:30616"/>
        <dbReference type="ChEBI" id="CHEBI:33019"/>
        <dbReference type="ChEBI" id="CHEBI:58048"/>
        <dbReference type="ChEBI" id="CHEBI:58359"/>
        <dbReference type="ChEBI" id="CHEBI:456215"/>
        <dbReference type="EC" id="6.3.5.4"/>
    </reaction>
</comment>
<feature type="domain" description="Asparagine synthetase" evidence="7">
    <location>
        <begin position="201"/>
        <end position="585"/>
    </location>
</feature>
<dbReference type="EMBL" id="JBHTCM010000028">
    <property type="protein sequence ID" value="MFC7335321.1"/>
    <property type="molecule type" value="Genomic_DNA"/>
</dbReference>
<dbReference type="SUPFAM" id="SSF52402">
    <property type="entry name" value="Adenine nucleotide alpha hydrolases-like"/>
    <property type="match status" value="1"/>
</dbReference>
<dbReference type="Pfam" id="PF13537">
    <property type="entry name" value="GATase_7"/>
    <property type="match status" value="1"/>
</dbReference>
<dbReference type="Proteomes" id="UP001596456">
    <property type="component" value="Unassembled WGS sequence"/>
</dbReference>
<evidence type="ECO:0000256" key="4">
    <source>
        <dbReference type="ARBA" id="ARBA00022741"/>
    </source>
</evidence>
<dbReference type="InterPro" id="IPR029055">
    <property type="entry name" value="Ntn_hydrolases_N"/>
</dbReference>
<keyword evidence="10" id="KW-1185">Reference proteome</keyword>
<organism evidence="9 10">
    <name type="scientific">Rhodocista pekingensis</name>
    <dbReference type="NCBI Taxonomy" id="201185"/>
    <lineage>
        <taxon>Bacteria</taxon>
        <taxon>Pseudomonadati</taxon>
        <taxon>Pseudomonadota</taxon>
        <taxon>Alphaproteobacteria</taxon>
        <taxon>Rhodospirillales</taxon>
        <taxon>Azospirillaceae</taxon>
        <taxon>Rhodocista</taxon>
    </lineage>
</organism>
<dbReference type="Pfam" id="PF00733">
    <property type="entry name" value="Asn_synthase"/>
    <property type="match status" value="1"/>
</dbReference>
<evidence type="ECO:0000313" key="9">
    <source>
        <dbReference type="EMBL" id="MFC7335321.1"/>
    </source>
</evidence>
<accession>A0ABW2L1A3</accession>
<dbReference type="EC" id="6.3.5.4" evidence="3"/>
<dbReference type="InterPro" id="IPR001962">
    <property type="entry name" value="Asn_synthase"/>
</dbReference>
<sequence>MDGLFGWCGTVPGHATWSEAARGLEAPGGTAASPDGTVRAGIAGTPRWADRELADLAAVRGDAAALLEAYRRDGEALFGRLRGGYAAVVMDARHDRVVAGIDRFGIQTLCYATPGRGGLVFGSTADAVSTHPAVDAALSPQALYGYLHAGTVRAPATIHAGQQKLRPAEYLVLERGRLRRGFHWQPGWGEDRRSGPELAEELRRLLRTAVVRTLGRDPMACFLSGGLDSSTVAGLFAGAVGRPARAFTVGFEDPRYDERPYARIAARHFGIELTEAVLTPERAAALLPEVVAAFDEPFGNSSSLPTLLCARSARAEGIALMLAGDGGDEIFAGNARYREQLRYEAAARLPASLRRATAGMLLSPGLPWGGMGPVARARRFLERTALHTAERLEVYNPLCGRPVARVIHPDLAAAVDPELPIAEARALYEAPADAAPVQRMMHLDLAVTLADNDLRKVGRMCALAGVRVAYPLLDEDLVDFAVRIPGALQATPRLLRRFFRDALRDFLPAPTLAKRKHGFGMPFGPWTAGRGELADIARDALDGLAGRGLLDDGFVAAVRQAARGGGDPALAGCLWDLMVLELWLRSRAGLHRAARPAEAVA</sequence>
<evidence type="ECO:0000256" key="5">
    <source>
        <dbReference type="ARBA" id="ARBA00022840"/>
    </source>
</evidence>
<keyword evidence="4" id="KW-0547">Nucleotide-binding</keyword>
<gene>
    <name evidence="9" type="ORF">ACFQPS_19290</name>
</gene>
<dbReference type="Gene3D" id="3.40.50.620">
    <property type="entry name" value="HUPs"/>
    <property type="match status" value="1"/>
</dbReference>
<evidence type="ECO:0000313" key="10">
    <source>
        <dbReference type="Proteomes" id="UP001596456"/>
    </source>
</evidence>
<dbReference type="SUPFAM" id="SSF56235">
    <property type="entry name" value="N-terminal nucleophile aminohydrolases (Ntn hydrolases)"/>
    <property type="match status" value="1"/>
</dbReference>
<evidence type="ECO:0000256" key="6">
    <source>
        <dbReference type="ARBA" id="ARBA00048741"/>
    </source>
</evidence>
<evidence type="ECO:0000256" key="3">
    <source>
        <dbReference type="ARBA" id="ARBA00012737"/>
    </source>
</evidence>
<comment type="caution">
    <text evidence="9">The sequence shown here is derived from an EMBL/GenBank/DDBJ whole genome shotgun (WGS) entry which is preliminary data.</text>
</comment>
<keyword evidence="5" id="KW-0067">ATP-binding</keyword>
<evidence type="ECO:0000256" key="1">
    <source>
        <dbReference type="ARBA" id="ARBA00005187"/>
    </source>
</evidence>
<name>A0ABW2L1A3_9PROT</name>
<dbReference type="InterPro" id="IPR051786">
    <property type="entry name" value="ASN_synthetase/amidase"/>
</dbReference>
<dbReference type="PIRSF" id="PIRSF001589">
    <property type="entry name" value="Asn_synthetase_glu-h"/>
    <property type="match status" value="1"/>
</dbReference>
<dbReference type="RefSeq" id="WP_377360872.1">
    <property type="nucleotide sequence ID" value="NZ_JBHTCM010000028.1"/>
</dbReference>
<dbReference type="InterPro" id="IPR014729">
    <property type="entry name" value="Rossmann-like_a/b/a_fold"/>
</dbReference>
<dbReference type="InterPro" id="IPR017932">
    <property type="entry name" value="GATase_2_dom"/>
</dbReference>
<proteinExistence type="inferred from homology"/>
<feature type="domain" description="Glutamine amidotransferase type-2" evidence="8">
    <location>
        <begin position="60"/>
        <end position="128"/>
    </location>
</feature>
<protein>
    <recommendedName>
        <fullName evidence="3">asparagine synthase (glutamine-hydrolyzing)</fullName>
        <ecNumber evidence="3">6.3.5.4</ecNumber>
    </recommendedName>
</protein>
<dbReference type="Gene3D" id="3.60.20.10">
    <property type="entry name" value="Glutamine Phosphoribosylpyrophosphate, subunit 1, domain 1"/>
    <property type="match status" value="1"/>
</dbReference>